<comment type="caution">
    <text evidence="1">The sequence shown here is derived from an EMBL/GenBank/DDBJ whole genome shotgun (WGS) entry which is preliminary data.</text>
</comment>
<protein>
    <submittedName>
        <fullName evidence="1">Uncharacterized protein</fullName>
    </submittedName>
</protein>
<reference evidence="1 2" key="1">
    <citation type="journal article" date="2020" name="Cell">
        <title>Large-Scale Comparative Analyses of Tick Genomes Elucidate Their Genetic Diversity and Vector Capacities.</title>
        <authorList>
            <consortium name="Tick Genome and Microbiome Consortium (TIGMIC)"/>
            <person name="Jia N."/>
            <person name="Wang J."/>
            <person name="Shi W."/>
            <person name="Du L."/>
            <person name="Sun Y."/>
            <person name="Zhan W."/>
            <person name="Jiang J.F."/>
            <person name="Wang Q."/>
            <person name="Zhang B."/>
            <person name="Ji P."/>
            <person name="Bell-Sakyi L."/>
            <person name="Cui X.M."/>
            <person name="Yuan T.T."/>
            <person name="Jiang B.G."/>
            <person name="Yang W.F."/>
            <person name="Lam T.T."/>
            <person name="Chang Q.C."/>
            <person name="Ding S.J."/>
            <person name="Wang X.J."/>
            <person name="Zhu J.G."/>
            <person name="Ruan X.D."/>
            <person name="Zhao L."/>
            <person name="Wei J.T."/>
            <person name="Ye R.Z."/>
            <person name="Que T.C."/>
            <person name="Du C.H."/>
            <person name="Zhou Y.H."/>
            <person name="Cheng J.X."/>
            <person name="Dai P.F."/>
            <person name="Guo W.B."/>
            <person name="Han X.H."/>
            <person name="Huang E.J."/>
            <person name="Li L.F."/>
            <person name="Wei W."/>
            <person name="Gao Y.C."/>
            <person name="Liu J.Z."/>
            <person name="Shao H.Z."/>
            <person name="Wang X."/>
            <person name="Wang C.C."/>
            <person name="Yang T.C."/>
            <person name="Huo Q.B."/>
            <person name="Li W."/>
            <person name="Chen H.Y."/>
            <person name="Chen S.E."/>
            <person name="Zhou L.G."/>
            <person name="Ni X.B."/>
            <person name="Tian J.H."/>
            <person name="Sheng Y."/>
            <person name="Liu T."/>
            <person name="Pan Y.S."/>
            <person name="Xia L.Y."/>
            <person name="Li J."/>
            <person name="Zhao F."/>
            <person name="Cao W.C."/>
        </authorList>
    </citation>
    <scope>NUCLEOTIDE SEQUENCE [LARGE SCALE GENOMIC DNA]</scope>
    <source>
        <strain evidence="1">Iper-2018</strain>
    </source>
</reference>
<dbReference type="EMBL" id="JABSTQ010010217">
    <property type="protein sequence ID" value="KAG0422514.1"/>
    <property type="molecule type" value="Genomic_DNA"/>
</dbReference>
<evidence type="ECO:0000313" key="2">
    <source>
        <dbReference type="Proteomes" id="UP000805193"/>
    </source>
</evidence>
<proteinExistence type="predicted"/>
<keyword evidence="2" id="KW-1185">Reference proteome</keyword>
<evidence type="ECO:0000313" key="1">
    <source>
        <dbReference type="EMBL" id="KAG0422514.1"/>
    </source>
</evidence>
<name>A0AC60PNQ6_IXOPE</name>
<gene>
    <name evidence="1" type="ORF">HPB47_001664</name>
</gene>
<sequence length="79" mass="7810">MGVTSSELGGYAAVSKAHVVDVAFAWGDVVAAAAAADGGDGVTPPCSIGLLGRFSSAADLAPPSCHAVWLPFTSGHRKV</sequence>
<organism evidence="1 2">
    <name type="scientific">Ixodes persulcatus</name>
    <name type="common">Taiga tick</name>
    <dbReference type="NCBI Taxonomy" id="34615"/>
    <lineage>
        <taxon>Eukaryota</taxon>
        <taxon>Metazoa</taxon>
        <taxon>Ecdysozoa</taxon>
        <taxon>Arthropoda</taxon>
        <taxon>Chelicerata</taxon>
        <taxon>Arachnida</taxon>
        <taxon>Acari</taxon>
        <taxon>Parasitiformes</taxon>
        <taxon>Ixodida</taxon>
        <taxon>Ixodoidea</taxon>
        <taxon>Ixodidae</taxon>
        <taxon>Ixodinae</taxon>
        <taxon>Ixodes</taxon>
    </lineage>
</organism>
<dbReference type="Proteomes" id="UP000805193">
    <property type="component" value="Unassembled WGS sequence"/>
</dbReference>
<accession>A0AC60PNQ6</accession>